<feature type="domain" description="Plastocyanin-like" evidence="7">
    <location>
        <begin position="515"/>
        <end position="632"/>
    </location>
</feature>
<evidence type="ECO:0000259" key="8">
    <source>
        <dbReference type="Pfam" id="PF07732"/>
    </source>
</evidence>
<reference evidence="9 10" key="1">
    <citation type="submission" date="2023-04" db="EMBL/GenBank/DDBJ databases">
        <title>A long-awaited taxogenomic arrangement of the family Halomonadaceae.</title>
        <authorList>
            <person name="De La Haba R."/>
            <person name="Chuvochina M."/>
            <person name="Wittouck S."/>
            <person name="Arahal D.R."/>
            <person name="Sanchez-Porro C."/>
            <person name="Hugenholtz P."/>
            <person name="Ventosa A."/>
        </authorList>
    </citation>
    <scope>NUCLEOTIDE SEQUENCE [LARGE SCALE GENOMIC DNA]</scope>
    <source>
        <strain evidence="9 10">DSM 22428</strain>
    </source>
</reference>
<dbReference type="EMBL" id="JARWAO010000004">
    <property type="protein sequence ID" value="MDR5896279.1"/>
    <property type="molecule type" value="Genomic_DNA"/>
</dbReference>
<organism evidence="9 10">
    <name type="scientific">Larsenimonas suaedae</name>
    <dbReference type="NCBI Taxonomy" id="1851019"/>
    <lineage>
        <taxon>Bacteria</taxon>
        <taxon>Pseudomonadati</taxon>
        <taxon>Pseudomonadota</taxon>
        <taxon>Gammaproteobacteria</taxon>
        <taxon>Oceanospirillales</taxon>
        <taxon>Halomonadaceae</taxon>
        <taxon>Larsenimonas</taxon>
    </lineage>
</organism>
<feature type="compositionally biased region" description="Low complexity" evidence="4">
    <location>
        <begin position="408"/>
        <end position="441"/>
    </location>
</feature>
<dbReference type="InterPro" id="IPR011707">
    <property type="entry name" value="Cu-oxidase-like_N"/>
</dbReference>
<dbReference type="NCBIfam" id="TIGR01480">
    <property type="entry name" value="copper_res_A"/>
    <property type="match status" value="1"/>
</dbReference>
<protein>
    <submittedName>
        <fullName evidence="9">Copper resistance system multicopper oxidase</fullName>
    </submittedName>
</protein>
<feature type="region of interest" description="Disordered" evidence="4">
    <location>
        <begin position="402"/>
        <end position="491"/>
    </location>
</feature>
<feature type="signal peptide" evidence="5">
    <location>
        <begin position="1"/>
        <end position="26"/>
    </location>
</feature>
<dbReference type="Proteomes" id="UP001269375">
    <property type="component" value="Unassembled WGS sequence"/>
</dbReference>
<dbReference type="CDD" id="cd13874">
    <property type="entry name" value="CuRO_2_CopA"/>
    <property type="match status" value="1"/>
</dbReference>
<sequence>MDKAFQQRRALLKALAALGAFGAVSAMMPAAARGATASVAPGHLGRVQGGRPRDVVFDAHIRKDTFRLGDRSGSAYSVNHAIPSPLIELWEGHTARLRVHNHLDQPTSLHWHGLLLPFQMDGVPGVAFEGVAPNTTFEAHFPVRQTGTYWYHSHSGMQEQKGLIGPLVVHPAGPDPYAADRDFVIVLNDWTFEDPHRIMAKLKVQSDYYNLDERTVGDFFDDVATKGWSTTLEERRMWGEMRMTPRDIADVTAMTYDYLLNGHAPASPWEGLFAPGETVRLRFINASAMTYFNIRIPGLAMTVIEADGQPVSPVETDEFQIAVAETFDVLITPDARPYTLMCESMDRTGFAVGTLTPRLGARAPVPALRPPPRRTMADMNMAGMDMGDMDMGGMDMNGAAMSGHDMAGKSMSGKSMSGKNVPSESHASSGHAMAGHGSMAHGAHDGRDKHSGESGHEGHAMAAGHGSESPGDIRVPATMDNRLDEPGTGLEGLDHRVLRYSELRRPVPIKDQRVPSRTIELHLTGNMTRYMWSFDGVAYSDSTPIDLVYGERVRLVLVNNTMMEHPIHLHGMFMALENDQGAHLPLKHTISVRPAARVSLLITADEPGRWAFHCHLLYHMDMGMFRVVRVLDKESAHA</sequence>
<gene>
    <name evidence="9" type="ORF">QC825_09360</name>
</gene>
<evidence type="ECO:0000259" key="6">
    <source>
        <dbReference type="Pfam" id="PF00394"/>
    </source>
</evidence>
<accession>A0ABU1GW65</accession>
<name>A0ABU1GW65_9GAMM</name>
<dbReference type="PROSITE" id="PS00079">
    <property type="entry name" value="MULTICOPPER_OXIDASE1"/>
    <property type="match status" value="2"/>
</dbReference>
<evidence type="ECO:0000256" key="1">
    <source>
        <dbReference type="ARBA" id="ARBA00022723"/>
    </source>
</evidence>
<evidence type="ECO:0000313" key="9">
    <source>
        <dbReference type="EMBL" id="MDR5896279.1"/>
    </source>
</evidence>
<dbReference type="Pfam" id="PF07731">
    <property type="entry name" value="Cu-oxidase_2"/>
    <property type="match status" value="1"/>
</dbReference>
<feature type="compositionally biased region" description="Basic and acidic residues" evidence="4">
    <location>
        <begin position="442"/>
        <end position="459"/>
    </location>
</feature>
<keyword evidence="1" id="KW-0479">Metal-binding</keyword>
<dbReference type="Pfam" id="PF07732">
    <property type="entry name" value="Cu-oxidase_3"/>
    <property type="match status" value="1"/>
</dbReference>
<dbReference type="InterPro" id="IPR033138">
    <property type="entry name" value="Cu_oxidase_CS"/>
</dbReference>
<dbReference type="PANTHER" id="PTHR11709:SF394">
    <property type="entry name" value="FI03373P-RELATED"/>
    <property type="match status" value="1"/>
</dbReference>
<keyword evidence="3" id="KW-0186">Copper</keyword>
<dbReference type="SUPFAM" id="SSF49503">
    <property type="entry name" value="Cupredoxins"/>
    <property type="match status" value="3"/>
</dbReference>
<evidence type="ECO:0000256" key="5">
    <source>
        <dbReference type="SAM" id="SignalP"/>
    </source>
</evidence>
<dbReference type="InterPro" id="IPR034282">
    <property type="entry name" value="CuRO_2_CopA"/>
</dbReference>
<feature type="domain" description="Plastocyanin-like" evidence="6">
    <location>
        <begin position="184"/>
        <end position="344"/>
    </location>
</feature>
<dbReference type="InterPro" id="IPR034279">
    <property type="entry name" value="CuRO_3_CopA"/>
</dbReference>
<dbReference type="CDD" id="cd13896">
    <property type="entry name" value="CuRO_3_CopA"/>
    <property type="match status" value="1"/>
</dbReference>
<feature type="domain" description="Plastocyanin-like" evidence="8">
    <location>
        <begin position="71"/>
        <end position="171"/>
    </location>
</feature>
<proteinExistence type="predicted"/>
<evidence type="ECO:0000256" key="2">
    <source>
        <dbReference type="ARBA" id="ARBA00023002"/>
    </source>
</evidence>
<comment type="caution">
    <text evidence="9">The sequence shown here is derived from an EMBL/GenBank/DDBJ whole genome shotgun (WGS) entry which is preliminary data.</text>
</comment>
<dbReference type="PANTHER" id="PTHR11709">
    <property type="entry name" value="MULTI-COPPER OXIDASE"/>
    <property type="match status" value="1"/>
</dbReference>
<feature type="chain" id="PRO_5047414735" evidence="5">
    <location>
        <begin position="27"/>
        <end position="638"/>
    </location>
</feature>
<keyword evidence="2" id="KW-0560">Oxidoreductase</keyword>
<dbReference type="InterPro" id="IPR011706">
    <property type="entry name" value="Cu-oxidase_C"/>
</dbReference>
<evidence type="ECO:0000313" key="10">
    <source>
        <dbReference type="Proteomes" id="UP001269375"/>
    </source>
</evidence>
<dbReference type="InterPro" id="IPR001117">
    <property type="entry name" value="Cu-oxidase_2nd"/>
</dbReference>
<dbReference type="InterPro" id="IPR045087">
    <property type="entry name" value="Cu-oxidase_fam"/>
</dbReference>
<keyword evidence="5" id="KW-0732">Signal</keyword>
<dbReference type="InterPro" id="IPR002355">
    <property type="entry name" value="Cu_oxidase_Cu_BS"/>
</dbReference>
<evidence type="ECO:0000256" key="3">
    <source>
        <dbReference type="ARBA" id="ARBA00023008"/>
    </source>
</evidence>
<dbReference type="PROSITE" id="PS00080">
    <property type="entry name" value="MULTICOPPER_OXIDASE2"/>
    <property type="match status" value="1"/>
</dbReference>
<feature type="compositionally biased region" description="Low complexity" evidence="4">
    <location>
        <begin position="460"/>
        <end position="469"/>
    </location>
</feature>
<evidence type="ECO:0000256" key="4">
    <source>
        <dbReference type="SAM" id="MobiDB-lite"/>
    </source>
</evidence>
<dbReference type="PROSITE" id="PS51318">
    <property type="entry name" value="TAT"/>
    <property type="match status" value="1"/>
</dbReference>
<dbReference type="RefSeq" id="WP_251594810.1">
    <property type="nucleotide sequence ID" value="NZ_JAMLJI010000004.1"/>
</dbReference>
<evidence type="ECO:0000259" key="7">
    <source>
        <dbReference type="Pfam" id="PF07731"/>
    </source>
</evidence>
<dbReference type="InterPro" id="IPR008972">
    <property type="entry name" value="Cupredoxin"/>
</dbReference>
<keyword evidence="10" id="KW-1185">Reference proteome</keyword>
<dbReference type="Pfam" id="PF00394">
    <property type="entry name" value="Cu-oxidase"/>
    <property type="match status" value="1"/>
</dbReference>
<dbReference type="Gene3D" id="2.60.40.420">
    <property type="entry name" value="Cupredoxins - blue copper proteins"/>
    <property type="match status" value="3"/>
</dbReference>
<dbReference type="InterPro" id="IPR006311">
    <property type="entry name" value="TAT_signal"/>
</dbReference>
<dbReference type="InterPro" id="IPR006376">
    <property type="entry name" value="Cu-R_CopA"/>
</dbReference>